<reference evidence="1" key="1">
    <citation type="submission" date="2023-10" db="EMBL/GenBank/DDBJ databases">
        <title>Whole genome sequencing of actinobacterial strain Amycolatopsis sp. (BCA-696) identifies the underlying plant growth-promoting genes.</title>
        <authorList>
            <person name="Gandham P."/>
            <person name="Vadla N."/>
            <person name="Saji A."/>
            <person name="Srinivas V."/>
            <person name="Ruperao P."/>
            <person name="Selvanayagam S."/>
            <person name="Saxena R.K."/>
            <person name="Rathore A."/>
            <person name="Gopalakrishnan S."/>
            <person name="Thakur V."/>
        </authorList>
    </citation>
    <scope>NUCLEOTIDE SEQUENCE</scope>
    <source>
        <strain evidence="1">BCA-696</strain>
    </source>
</reference>
<proteinExistence type="predicted"/>
<evidence type="ECO:0000313" key="2">
    <source>
        <dbReference type="Proteomes" id="UP001456344"/>
    </source>
</evidence>
<organism evidence="1 2">
    <name type="scientific">Amycolatopsis coloradensis</name>
    <dbReference type="NCBI Taxonomy" id="76021"/>
    <lineage>
        <taxon>Bacteria</taxon>
        <taxon>Bacillati</taxon>
        <taxon>Actinomycetota</taxon>
        <taxon>Actinomycetes</taxon>
        <taxon>Pseudonocardiales</taxon>
        <taxon>Pseudonocardiaceae</taxon>
        <taxon>Amycolatopsis</taxon>
    </lineage>
</organism>
<dbReference type="Proteomes" id="UP001456344">
    <property type="component" value="Chromosome"/>
</dbReference>
<gene>
    <name evidence="1" type="ORF">LCL61_28750</name>
</gene>
<name>A0ACD5BJF0_9PSEU</name>
<sequence>MKLLSTPAFKRTFDERAALLPQITEAADLLYAAGRDNTQVAAGDLAKFASGELDDAYAVQHLNIRRALDSGANVIGHKVGLTSEAMQRQLGVTEPDSGILLDRMMLANDSVVAAGTFFQPRVEAEFGVVILADFPAGPSPDEAAVRDGISGTFLALEILETRYPSWLISLWQSIADNASCGAAVAGPVTQAVPVDRLKDQRIDIFVDGFKADTGFGHAVLGDPVKSVLWLAERLHRAGLGLHEGDLVITGSVHASIGLDGVSEVRAVSSEYEDVRLRFE</sequence>
<dbReference type="EMBL" id="CP150484">
    <property type="protein sequence ID" value="WYW19541.1"/>
    <property type="molecule type" value="Genomic_DNA"/>
</dbReference>
<evidence type="ECO:0000313" key="1">
    <source>
        <dbReference type="EMBL" id="WYW19541.1"/>
    </source>
</evidence>
<keyword evidence="2" id="KW-1185">Reference proteome</keyword>
<keyword evidence="1" id="KW-0378">Hydrolase</keyword>
<protein>
    <submittedName>
        <fullName evidence="1">Fumarylacetoacetate hydrolase family protein</fullName>
    </submittedName>
</protein>
<accession>A0ACD5BJF0</accession>